<gene>
    <name evidence="1" type="ORF">DERYTH_LOCUS27251</name>
</gene>
<reference evidence="1" key="1">
    <citation type="submission" date="2021-06" db="EMBL/GenBank/DDBJ databases">
        <authorList>
            <person name="Kallberg Y."/>
            <person name="Tangrot J."/>
            <person name="Rosling A."/>
        </authorList>
    </citation>
    <scope>NUCLEOTIDE SEQUENCE</scope>
    <source>
        <strain evidence="1">MA453B</strain>
    </source>
</reference>
<name>A0A9N9KEQ6_9GLOM</name>
<feature type="non-terminal residue" evidence="1">
    <location>
        <position position="50"/>
    </location>
</feature>
<evidence type="ECO:0000313" key="1">
    <source>
        <dbReference type="EMBL" id="CAG8822156.1"/>
    </source>
</evidence>
<accession>A0A9N9KEQ6</accession>
<organism evidence="1 2">
    <name type="scientific">Dentiscutata erythropus</name>
    <dbReference type="NCBI Taxonomy" id="1348616"/>
    <lineage>
        <taxon>Eukaryota</taxon>
        <taxon>Fungi</taxon>
        <taxon>Fungi incertae sedis</taxon>
        <taxon>Mucoromycota</taxon>
        <taxon>Glomeromycotina</taxon>
        <taxon>Glomeromycetes</taxon>
        <taxon>Diversisporales</taxon>
        <taxon>Gigasporaceae</taxon>
        <taxon>Dentiscutata</taxon>
    </lineage>
</organism>
<proteinExistence type="predicted"/>
<dbReference type="OrthoDB" id="2389889at2759"/>
<dbReference type="Proteomes" id="UP000789405">
    <property type="component" value="Unassembled WGS sequence"/>
</dbReference>
<dbReference type="AlphaFoldDB" id="A0A9N9KEQ6"/>
<keyword evidence="2" id="KW-1185">Reference proteome</keyword>
<feature type="non-terminal residue" evidence="1">
    <location>
        <position position="1"/>
    </location>
</feature>
<dbReference type="EMBL" id="CAJVPY010061700">
    <property type="protein sequence ID" value="CAG8822156.1"/>
    <property type="molecule type" value="Genomic_DNA"/>
</dbReference>
<evidence type="ECO:0000313" key="2">
    <source>
        <dbReference type="Proteomes" id="UP000789405"/>
    </source>
</evidence>
<comment type="caution">
    <text evidence="1">The sequence shown here is derived from an EMBL/GenBank/DDBJ whole genome shotgun (WGS) entry which is preliminary data.</text>
</comment>
<sequence>QNKCDEYVGTFIDPPQKLLHDGTWKELDNALVDITGGILGTKIGQSLKKD</sequence>
<protein>
    <submittedName>
        <fullName evidence="1">11221_t:CDS:1</fullName>
    </submittedName>
</protein>